<dbReference type="PRINTS" id="PR01021">
    <property type="entry name" value="OMPADOMAIN"/>
</dbReference>
<reference evidence="15" key="2">
    <citation type="submission" date="2015-08" db="EMBL/GenBank/DDBJ databases">
        <title>Complete DNA Sequence of Pseudomonas syringae pv. actinidiae, the Causal Agent of Kiwifruit Canker Disease.</title>
        <authorList>
            <person name="Rikkerink E.H.A."/>
            <person name="Fineran P.C."/>
        </authorList>
    </citation>
    <scope>NUCLEOTIDE SEQUENCE</scope>
    <source>
        <strain evidence="15">SkMP5</strain>
    </source>
</reference>
<dbReference type="InterPro" id="IPR036737">
    <property type="entry name" value="OmpA-like_sf"/>
</dbReference>
<evidence type="ECO:0000256" key="5">
    <source>
        <dbReference type="ARBA" id="ARBA00022729"/>
    </source>
</evidence>
<evidence type="ECO:0000256" key="9">
    <source>
        <dbReference type="ARBA" id="ARBA00023237"/>
    </source>
</evidence>
<keyword evidence="16" id="KW-1185">Reference proteome</keyword>
<organism evidence="15">
    <name type="scientific">Mizugakiibacter sediminis</name>
    <dbReference type="NCBI Taxonomy" id="1475481"/>
    <lineage>
        <taxon>Bacteria</taxon>
        <taxon>Pseudomonadati</taxon>
        <taxon>Pseudomonadota</taxon>
        <taxon>Gammaproteobacteria</taxon>
        <taxon>Lysobacterales</taxon>
        <taxon>Rhodanobacteraceae</taxon>
        <taxon>Mizugakiibacter</taxon>
    </lineage>
</organism>
<keyword evidence="6" id="KW-0406">Ion transport</keyword>
<keyword evidence="14" id="KW-0282">Flagellum</keyword>
<evidence type="ECO:0000313" key="14">
    <source>
        <dbReference type="EMBL" id="GAN43682.1"/>
    </source>
</evidence>
<evidence type="ECO:0000256" key="11">
    <source>
        <dbReference type="SAM" id="MobiDB-lite"/>
    </source>
</evidence>
<dbReference type="PROSITE" id="PS51123">
    <property type="entry name" value="OMPA_2"/>
    <property type="match status" value="1"/>
</dbReference>
<dbReference type="SUPFAM" id="SSF103088">
    <property type="entry name" value="OmpA-like"/>
    <property type="match status" value="1"/>
</dbReference>
<evidence type="ECO:0000259" key="13">
    <source>
        <dbReference type="PROSITE" id="PS51123"/>
    </source>
</evidence>
<evidence type="ECO:0000313" key="16">
    <source>
        <dbReference type="Proteomes" id="UP000253740"/>
    </source>
</evidence>
<keyword evidence="14" id="KW-0969">Cilium</keyword>
<dbReference type="InterPro" id="IPR006664">
    <property type="entry name" value="OMP_bac"/>
</dbReference>
<comment type="subcellular location">
    <subcellularLocation>
        <location evidence="1">Cell outer membrane</location>
        <topology evidence="1">Multi-pass membrane protein</topology>
    </subcellularLocation>
</comment>
<evidence type="ECO:0000313" key="15">
    <source>
        <dbReference type="EMBL" id="GAP65411.1"/>
    </source>
</evidence>
<dbReference type="Gene3D" id="2.40.160.20">
    <property type="match status" value="1"/>
</dbReference>
<dbReference type="InterPro" id="IPR011250">
    <property type="entry name" value="OMP/PagP_B-barrel"/>
</dbReference>
<gene>
    <name evidence="14" type="ORF">MBSD_0191</name>
    <name evidence="15" type="ORF">MBSD_n0700</name>
</gene>
<evidence type="ECO:0000256" key="8">
    <source>
        <dbReference type="ARBA" id="ARBA00023136"/>
    </source>
</evidence>
<feature type="compositionally biased region" description="Basic and acidic residues" evidence="11">
    <location>
        <begin position="364"/>
        <end position="377"/>
    </location>
</feature>
<evidence type="ECO:0000256" key="1">
    <source>
        <dbReference type="ARBA" id="ARBA00004571"/>
    </source>
</evidence>
<dbReference type="EMBL" id="DF952378">
    <property type="protein sequence ID" value="GAN43682.1"/>
    <property type="molecule type" value="Genomic_DNA"/>
</dbReference>
<name>A0A0K8QL32_9GAMM</name>
<dbReference type="InterPro" id="IPR028974">
    <property type="entry name" value="TSP_type-3_rpt"/>
</dbReference>
<reference evidence="14" key="1">
    <citation type="submission" date="2015-03" db="EMBL/GenBank/DDBJ databases">
        <title>Draft genome sequence of Mizugakiibacter sediminis skMP5.</title>
        <authorList>
            <person name="Watanabe T."/>
            <person name="Kojima H."/>
            <person name="Fukui M."/>
        </authorList>
    </citation>
    <scope>NUCLEOTIDE SEQUENCE</scope>
    <source>
        <strain evidence="14">SkMP5</strain>
    </source>
</reference>
<dbReference type="InterPro" id="IPR006665">
    <property type="entry name" value="OmpA-like"/>
</dbReference>
<keyword evidence="5 12" id="KW-0732">Signal</keyword>
<keyword evidence="14" id="KW-0966">Cell projection</keyword>
<feature type="chain" id="PRO_5007415001" evidence="12">
    <location>
        <begin position="23"/>
        <end position="385"/>
    </location>
</feature>
<dbReference type="SUPFAM" id="SSF103647">
    <property type="entry name" value="TSP type-3 repeat"/>
    <property type="match status" value="1"/>
</dbReference>
<evidence type="ECO:0000256" key="4">
    <source>
        <dbReference type="ARBA" id="ARBA00022692"/>
    </source>
</evidence>
<dbReference type="EMBL" id="DF970160">
    <property type="protein sequence ID" value="GAP65411.1"/>
    <property type="molecule type" value="Genomic_DNA"/>
</dbReference>
<keyword evidence="9" id="KW-0998">Cell outer membrane</keyword>
<dbReference type="STRING" id="1475481.GCA_000953855_00710"/>
<dbReference type="GO" id="GO:0005509">
    <property type="term" value="F:calcium ion binding"/>
    <property type="evidence" value="ECO:0007669"/>
    <property type="project" value="InterPro"/>
</dbReference>
<keyword evidence="3" id="KW-1134">Transmembrane beta strand</keyword>
<evidence type="ECO:0000256" key="12">
    <source>
        <dbReference type="SAM" id="SignalP"/>
    </source>
</evidence>
<keyword evidence="8 10" id="KW-0472">Membrane</keyword>
<dbReference type="PANTHER" id="PTHR30329:SF21">
    <property type="entry name" value="LIPOPROTEIN YIAD-RELATED"/>
    <property type="match status" value="1"/>
</dbReference>
<keyword evidence="4" id="KW-0812">Transmembrane</keyword>
<dbReference type="GO" id="GO:0015288">
    <property type="term" value="F:porin activity"/>
    <property type="evidence" value="ECO:0007669"/>
    <property type="project" value="UniProtKB-KW"/>
</dbReference>
<dbReference type="HOGENOM" id="CLU_031536_2_1_6"/>
<dbReference type="Pfam" id="PF00691">
    <property type="entry name" value="OmpA"/>
    <property type="match status" value="1"/>
</dbReference>
<proteinExistence type="predicted"/>
<keyword evidence="2" id="KW-0813">Transport</keyword>
<dbReference type="GO" id="GO:0006811">
    <property type="term" value="P:monoatomic ion transport"/>
    <property type="evidence" value="ECO:0007669"/>
    <property type="project" value="UniProtKB-KW"/>
</dbReference>
<evidence type="ECO:0000256" key="6">
    <source>
        <dbReference type="ARBA" id="ARBA00023065"/>
    </source>
</evidence>
<accession>A0A0K8QL32</accession>
<feature type="signal peptide" evidence="12">
    <location>
        <begin position="1"/>
        <end position="22"/>
    </location>
</feature>
<dbReference type="RefSeq" id="WP_062535149.1">
    <property type="nucleotide sequence ID" value="NZ_DF970160.1"/>
</dbReference>
<dbReference type="GO" id="GO:0046930">
    <property type="term" value="C:pore complex"/>
    <property type="evidence" value="ECO:0007669"/>
    <property type="project" value="UniProtKB-KW"/>
</dbReference>
<sequence length="385" mass="41461">MKRKGLLALVALVVGGVGIAHATDYSNWYIAPRVGAVFPDSNRKTQESPLLGLGVGYWVNPNFAVDFEATHNNADFKDNSPRPGKQWESMGLDVAGRWMFSDWSGWRPYVMGGIGMLKHAAVSAGTPAPGTGGIGAGYTHGWGPMVTAGVGIQKALTDRVAFRGEVAYRYDRDTQSARFAGLEDHKQYGDALASIGLVISMGQPAPAPAAAPAPAPAPTCDQLDDDKDGVNNCDDKCPNTPAGTIVGPDGCPQKVVIDLRGVNFKFDRPKKGETDVSKVLKEPTEESMAILDQAVDTLKRYPQVRVEVDGYTDDKGKEDYNQALSERRAKIVYDYLVAHGIDASRLDGPKGFGESNPIDTNSTEEGRARNRRVELKVLDQGAPQQ</sequence>
<evidence type="ECO:0000256" key="3">
    <source>
        <dbReference type="ARBA" id="ARBA00022452"/>
    </source>
</evidence>
<dbReference type="Gene3D" id="3.30.1330.60">
    <property type="entry name" value="OmpA-like domain"/>
    <property type="match status" value="1"/>
</dbReference>
<dbReference type="Pfam" id="PF13505">
    <property type="entry name" value="OMP_b-brl"/>
    <property type="match status" value="1"/>
</dbReference>
<evidence type="ECO:0000256" key="10">
    <source>
        <dbReference type="PROSITE-ProRule" id="PRU00473"/>
    </source>
</evidence>
<dbReference type="OrthoDB" id="1149075at2"/>
<keyword evidence="7" id="KW-0626">Porin</keyword>
<protein>
    <submittedName>
        <fullName evidence="14">Flagellar motor protein MotB</fullName>
    </submittedName>
    <submittedName>
        <fullName evidence="15">Outer membrane protein/peptidoglycan-associated (Lipo)protein</fullName>
    </submittedName>
</protein>
<dbReference type="AlphaFoldDB" id="A0A0K8QL32"/>
<dbReference type="InterPro" id="IPR027385">
    <property type="entry name" value="Beta-barrel_OMP"/>
</dbReference>
<dbReference type="Proteomes" id="UP000253740">
    <property type="component" value="Unassembled WGS sequence"/>
</dbReference>
<feature type="domain" description="OmpA-like" evidence="13">
    <location>
        <begin position="251"/>
        <end position="381"/>
    </location>
</feature>
<dbReference type="PANTHER" id="PTHR30329">
    <property type="entry name" value="STATOR ELEMENT OF FLAGELLAR MOTOR COMPLEX"/>
    <property type="match status" value="1"/>
</dbReference>
<feature type="region of interest" description="Disordered" evidence="11">
    <location>
        <begin position="346"/>
        <end position="385"/>
    </location>
</feature>
<evidence type="ECO:0000256" key="2">
    <source>
        <dbReference type="ARBA" id="ARBA00022448"/>
    </source>
</evidence>
<dbReference type="CDD" id="cd07185">
    <property type="entry name" value="OmpA_C-like"/>
    <property type="match status" value="1"/>
</dbReference>
<evidence type="ECO:0000256" key="7">
    <source>
        <dbReference type="ARBA" id="ARBA00023114"/>
    </source>
</evidence>
<dbReference type="InterPro" id="IPR050330">
    <property type="entry name" value="Bact_OuterMem_StrucFunc"/>
</dbReference>
<dbReference type="GO" id="GO:0009279">
    <property type="term" value="C:cell outer membrane"/>
    <property type="evidence" value="ECO:0007669"/>
    <property type="project" value="UniProtKB-SubCell"/>
</dbReference>
<dbReference type="SUPFAM" id="SSF56925">
    <property type="entry name" value="OMPA-like"/>
    <property type="match status" value="1"/>
</dbReference>